<dbReference type="FunFam" id="3.30.565.10:FF:000010">
    <property type="entry name" value="Sensor histidine kinase RcsC"/>
    <property type="match status" value="1"/>
</dbReference>
<organism evidence="16 17">
    <name type="scientific">Chitinasiproducens palmae</name>
    <dbReference type="NCBI Taxonomy" id="1770053"/>
    <lineage>
        <taxon>Bacteria</taxon>
        <taxon>Pseudomonadati</taxon>
        <taxon>Pseudomonadota</taxon>
        <taxon>Betaproteobacteria</taxon>
        <taxon>Burkholderiales</taxon>
        <taxon>Burkholderiaceae</taxon>
        <taxon>Chitinasiproducens</taxon>
    </lineage>
</organism>
<keyword evidence="4" id="KW-0808">Transferase</keyword>
<sequence>MRRAFTARRLAARSQFSGGSMPDACTPRVRPKTYFIQPLPRLVLIAAVWIVIAENDAWAVPSYGRNSGIEALPCVGRACAGNDEAFPEVLRDGRSGPHAQASGSEATHATHHAYSATTASDDRPDFFPPAVEERLTDDERAWIAAHPLVRIGVPRAFAPIAYRDREGRLAGVLASLLDMVARRTGLSFEPVFEAGLRRAGEAITRREAAMALVTFPVGDEPASAHLTLPFFRSRLALVARRSVDHGSASKVRPRRIAVIDALWQSPQSGSDRWATHDLAAMDSADPRPAAQREPQVMLTVTETPAALAAIAAGRADAALLYQPVARYVVFHRYRDDLHFVGAIGPRIAAYFLVGDEHAALCGIINKALRTIPPQTIESLASQWTYTLPVESGRGASTMPTAIVVAGVVLLATLIYNVRLWQRMRVRQHTARALRRRLAFLFRLVDANPHSIYFCDADGRLRECNRAFCEALGRRKSELVGRRLDDMHFFSEATRSTLARAEEQIRRGSDRYVEEVTVCLNGISRTGLHWAAPLHGKGAVASPPYAGVIGGWIDLTEQKRLQDALRVARDEARAADRAKTMFLATMSHEVRTPMNIVIGMLELIGRSADPEAVRHAELAREAATALLKLLNDILEVSRAECGEMPFDAQVGNLADTLRAATALFQTPARARGLALTFSADDALPAALRFDPSRIRQIAYNLVGNAIKFTDAGRVDVEVRLLRCTAEFCLIEMRVSDTGIGMDPATLRDVFEPFRQGGAGTYRRYGGSGMGLAICQRIVSAMQGRITLESETGTGTRAAVIVPMARPLPPSSPAPFPAAAAIPLPIGTAESNRQHVDAAGSARSAAAHEDRADGGDALPAAPGADVVQTASAPCAVDALADRPDDAEASDGFVQRPAPHQSLRTVGGNKSINRSEAAPPSHPTESNALPAVIHLAPGATVLAVDDHPANRVLLTTQLRRLGFNACAAESGEQALVVVASRSIDAVLTDCSMRGIDGFSLAVKIGALCDAPVIGYSADPSDACLARCLRAGMTGCLVKPVGLNELAACLGVSDERRDRDAPAGPLARVQVEPDGIAVAEVIGGDQAVSTKRRTHVVPSQAPGGFDGDPDGAGHCTDTGVGSGNAGAAPLSESETDARLFDHLLILANHEATTARALLSLFIEGLRQTRDTIASGDFAGMRQHAHRNKGPAAMLRMDDFVAACDALTACPGAEIAERALQTYLHAVEACERRLQPLQARLDALGVAPADAAADPQE</sequence>
<dbReference type="PANTHER" id="PTHR43047">
    <property type="entry name" value="TWO-COMPONENT HISTIDINE PROTEIN KINASE"/>
    <property type="match status" value="1"/>
</dbReference>
<feature type="domain" description="Response regulatory" evidence="14">
    <location>
        <begin position="937"/>
        <end position="1050"/>
    </location>
</feature>
<evidence type="ECO:0000256" key="5">
    <source>
        <dbReference type="ARBA" id="ARBA00022729"/>
    </source>
</evidence>
<dbReference type="InterPro" id="IPR003661">
    <property type="entry name" value="HisK_dim/P_dom"/>
</dbReference>
<dbReference type="SUPFAM" id="SSF55874">
    <property type="entry name" value="ATPase domain of HSP90 chaperone/DNA topoisomerase II/histidine kinase"/>
    <property type="match status" value="1"/>
</dbReference>
<evidence type="ECO:0000256" key="7">
    <source>
        <dbReference type="ARBA" id="ARBA00023012"/>
    </source>
</evidence>
<dbReference type="GO" id="GO:0005886">
    <property type="term" value="C:plasma membrane"/>
    <property type="evidence" value="ECO:0007669"/>
    <property type="project" value="TreeGrafter"/>
</dbReference>
<feature type="modified residue" description="4-aspartylphosphate" evidence="11">
    <location>
        <position position="986"/>
    </location>
</feature>
<dbReference type="InterPro" id="IPR036641">
    <property type="entry name" value="HPT_dom_sf"/>
</dbReference>
<evidence type="ECO:0000256" key="8">
    <source>
        <dbReference type="ARBA" id="ARBA00023026"/>
    </source>
</evidence>
<dbReference type="SMART" id="SM00091">
    <property type="entry name" value="PAS"/>
    <property type="match status" value="1"/>
</dbReference>
<evidence type="ECO:0000256" key="6">
    <source>
        <dbReference type="ARBA" id="ARBA00022777"/>
    </source>
</evidence>
<feature type="region of interest" description="Disordered" evidence="12">
    <location>
        <begin position="831"/>
        <end position="860"/>
    </location>
</feature>
<dbReference type="Pfam" id="PF02518">
    <property type="entry name" value="HATPase_c"/>
    <property type="match status" value="1"/>
</dbReference>
<dbReference type="InterPro" id="IPR000014">
    <property type="entry name" value="PAS"/>
</dbReference>
<dbReference type="Pfam" id="PF00512">
    <property type="entry name" value="HisKA"/>
    <property type="match status" value="1"/>
</dbReference>
<dbReference type="SUPFAM" id="SSF52172">
    <property type="entry name" value="CheY-like"/>
    <property type="match status" value="1"/>
</dbReference>
<evidence type="ECO:0000259" key="14">
    <source>
        <dbReference type="PROSITE" id="PS50110"/>
    </source>
</evidence>
<dbReference type="Pfam" id="PF00072">
    <property type="entry name" value="Response_reg"/>
    <property type="match status" value="1"/>
</dbReference>
<feature type="compositionally biased region" description="Low complexity" evidence="12">
    <location>
        <begin position="104"/>
        <end position="119"/>
    </location>
</feature>
<keyword evidence="5" id="KW-0732">Signal</keyword>
<dbReference type="SMART" id="SM00387">
    <property type="entry name" value="HATPase_c"/>
    <property type="match status" value="1"/>
</dbReference>
<dbReference type="InterPro" id="IPR036097">
    <property type="entry name" value="HisK_dim/P_sf"/>
</dbReference>
<dbReference type="PRINTS" id="PR00344">
    <property type="entry name" value="BCTRLSENSOR"/>
</dbReference>
<dbReference type="PROSITE" id="PS50112">
    <property type="entry name" value="PAS"/>
    <property type="match status" value="1"/>
</dbReference>
<dbReference type="Gene3D" id="3.30.565.10">
    <property type="entry name" value="Histidine kinase-like ATPase, C-terminal domain"/>
    <property type="match status" value="1"/>
</dbReference>
<dbReference type="Gene3D" id="1.10.287.130">
    <property type="match status" value="1"/>
</dbReference>
<feature type="region of interest" description="Disordered" evidence="12">
    <location>
        <begin position="90"/>
        <end position="127"/>
    </location>
</feature>
<gene>
    <name evidence="16" type="ORF">SAMN05216551_109214</name>
</gene>
<dbReference type="SMART" id="SM00062">
    <property type="entry name" value="PBPb"/>
    <property type="match status" value="1"/>
</dbReference>
<keyword evidence="3 11" id="KW-0597">Phosphoprotein</keyword>
<evidence type="ECO:0000256" key="9">
    <source>
        <dbReference type="ARBA" id="ARBA00058004"/>
    </source>
</evidence>
<dbReference type="PANTHER" id="PTHR43047:SF72">
    <property type="entry name" value="OSMOSENSING HISTIDINE PROTEIN KINASE SLN1"/>
    <property type="match status" value="1"/>
</dbReference>
<dbReference type="CDD" id="cd17546">
    <property type="entry name" value="REC_hyHK_CKI1_RcsC-like"/>
    <property type="match status" value="1"/>
</dbReference>
<reference evidence="17" key="1">
    <citation type="submission" date="2016-09" db="EMBL/GenBank/DDBJ databases">
        <authorList>
            <person name="Varghese N."/>
            <person name="Submissions S."/>
        </authorList>
    </citation>
    <scope>NUCLEOTIDE SEQUENCE [LARGE SCALE GENOMIC DNA]</scope>
    <source>
        <strain evidence="17">JS23</strain>
    </source>
</reference>
<dbReference type="AlphaFoldDB" id="A0A1H2PTA5"/>
<dbReference type="PROSITE" id="PS50109">
    <property type="entry name" value="HIS_KIN"/>
    <property type="match status" value="1"/>
</dbReference>
<dbReference type="PROSITE" id="PS50110">
    <property type="entry name" value="RESPONSE_REGULATORY"/>
    <property type="match status" value="1"/>
</dbReference>
<evidence type="ECO:0000256" key="3">
    <source>
        <dbReference type="ARBA" id="ARBA00022553"/>
    </source>
</evidence>
<proteinExistence type="predicted"/>
<dbReference type="EMBL" id="FNLO01000009">
    <property type="protein sequence ID" value="SDV49882.1"/>
    <property type="molecule type" value="Genomic_DNA"/>
</dbReference>
<dbReference type="SUPFAM" id="SSF53850">
    <property type="entry name" value="Periplasmic binding protein-like II"/>
    <property type="match status" value="1"/>
</dbReference>
<feature type="domain" description="Histidine kinase" evidence="13">
    <location>
        <begin position="584"/>
        <end position="804"/>
    </location>
</feature>
<dbReference type="CDD" id="cd00082">
    <property type="entry name" value="HisKA"/>
    <property type="match status" value="1"/>
</dbReference>
<dbReference type="Proteomes" id="UP000243719">
    <property type="component" value="Unassembled WGS sequence"/>
</dbReference>
<comment type="function">
    <text evidence="9">Member of the two-component regulatory system BvgS/BvgA. Phosphorylates BvgA via a four-step phosphorelay in response to environmental signals.</text>
</comment>
<dbReference type="InterPro" id="IPR036890">
    <property type="entry name" value="HATPase_C_sf"/>
</dbReference>
<dbReference type="Gene3D" id="3.40.190.10">
    <property type="entry name" value="Periplasmic binding protein-like II"/>
    <property type="match status" value="2"/>
</dbReference>
<dbReference type="InterPro" id="IPR005467">
    <property type="entry name" value="His_kinase_dom"/>
</dbReference>
<dbReference type="SUPFAM" id="SSF47226">
    <property type="entry name" value="Histidine-containing phosphotransfer domain, HPT domain"/>
    <property type="match status" value="1"/>
</dbReference>
<dbReference type="InterPro" id="IPR003594">
    <property type="entry name" value="HATPase_dom"/>
</dbReference>
<feature type="region of interest" description="Disordered" evidence="12">
    <location>
        <begin position="881"/>
        <end position="924"/>
    </location>
</feature>
<dbReference type="GO" id="GO:0009927">
    <property type="term" value="F:histidine phosphotransfer kinase activity"/>
    <property type="evidence" value="ECO:0007669"/>
    <property type="project" value="TreeGrafter"/>
</dbReference>
<dbReference type="GO" id="GO:0000155">
    <property type="term" value="F:phosphorelay sensor kinase activity"/>
    <property type="evidence" value="ECO:0007669"/>
    <property type="project" value="InterPro"/>
</dbReference>
<dbReference type="SMART" id="SM00388">
    <property type="entry name" value="HisKA"/>
    <property type="match status" value="1"/>
</dbReference>
<dbReference type="CDD" id="cd00130">
    <property type="entry name" value="PAS"/>
    <property type="match status" value="1"/>
</dbReference>
<evidence type="ECO:0000256" key="4">
    <source>
        <dbReference type="ARBA" id="ARBA00022679"/>
    </source>
</evidence>
<accession>A0A1H2PTA5</accession>
<evidence type="ECO:0000259" key="13">
    <source>
        <dbReference type="PROSITE" id="PS50109"/>
    </source>
</evidence>
<evidence type="ECO:0000256" key="12">
    <source>
        <dbReference type="SAM" id="MobiDB-lite"/>
    </source>
</evidence>
<evidence type="ECO:0000256" key="1">
    <source>
        <dbReference type="ARBA" id="ARBA00000085"/>
    </source>
</evidence>
<feature type="domain" description="PAS" evidence="15">
    <location>
        <begin position="436"/>
        <end position="508"/>
    </location>
</feature>
<evidence type="ECO:0000313" key="16">
    <source>
        <dbReference type="EMBL" id="SDV49882.1"/>
    </source>
</evidence>
<evidence type="ECO:0000256" key="2">
    <source>
        <dbReference type="ARBA" id="ARBA00012438"/>
    </source>
</evidence>
<protein>
    <recommendedName>
        <fullName evidence="10">Virulence sensor protein BvgS</fullName>
        <ecNumber evidence="2">2.7.13.3</ecNumber>
    </recommendedName>
</protein>
<dbReference type="InterPro" id="IPR001789">
    <property type="entry name" value="Sig_transdc_resp-reg_receiver"/>
</dbReference>
<feature type="compositionally biased region" description="Polar residues" evidence="12">
    <location>
        <begin position="899"/>
        <end position="911"/>
    </location>
</feature>
<dbReference type="InterPro" id="IPR035965">
    <property type="entry name" value="PAS-like_dom_sf"/>
</dbReference>
<evidence type="ECO:0000256" key="11">
    <source>
        <dbReference type="PROSITE-ProRule" id="PRU00169"/>
    </source>
</evidence>
<dbReference type="InterPro" id="IPR004358">
    <property type="entry name" value="Sig_transdc_His_kin-like_C"/>
</dbReference>
<dbReference type="InterPro" id="IPR011006">
    <property type="entry name" value="CheY-like_superfamily"/>
</dbReference>
<dbReference type="SUPFAM" id="SSF47384">
    <property type="entry name" value="Homodimeric domain of signal transducing histidine kinase"/>
    <property type="match status" value="1"/>
</dbReference>
<dbReference type="STRING" id="1770053.SAMN05216551_109214"/>
<dbReference type="CDD" id="cd16922">
    <property type="entry name" value="HATPase_EvgS-ArcB-TorS-like"/>
    <property type="match status" value="1"/>
</dbReference>
<evidence type="ECO:0000259" key="15">
    <source>
        <dbReference type="PROSITE" id="PS50112"/>
    </source>
</evidence>
<dbReference type="Gene3D" id="3.30.450.20">
    <property type="entry name" value="PAS domain"/>
    <property type="match status" value="1"/>
</dbReference>
<evidence type="ECO:0000313" key="17">
    <source>
        <dbReference type="Proteomes" id="UP000243719"/>
    </source>
</evidence>
<dbReference type="Gene3D" id="3.40.50.2300">
    <property type="match status" value="1"/>
</dbReference>
<evidence type="ECO:0000256" key="10">
    <source>
        <dbReference type="ARBA" id="ARBA00070152"/>
    </source>
</evidence>
<name>A0A1H2PTA5_9BURK</name>
<keyword evidence="7" id="KW-0902">Two-component regulatory system</keyword>
<dbReference type="Pfam" id="PF13426">
    <property type="entry name" value="PAS_9"/>
    <property type="match status" value="1"/>
</dbReference>
<comment type="catalytic activity">
    <reaction evidence="1">
        <text>ATP + protein L-histidine = ADP + protein N-phospho-L-histidine.</text>
        <dbReference type="EC" id="2.7.13.3"/>
    </reaction>
</comment>
<keyword evidence="17" id="KW-1185">Reference proteome</keyword>
<dbReference type="SUPFAM" id="SSF55785">
    <property type="entry name" value="PYP-like sensor domain (PAS domain)"/>
    <property type="match status" value="1"/>
</dbReference>
<dbReference type="SMART" id="SM00448">
    <property type="entry name" value="REC"/>
    <property type="match status" value="1"/>
</dbReference>
<dbReference type="EC" id="2.7.13.3" evidence="2"/>
<keyword evidence="6" id="KW-0418">Kinase</keyword>
<keyword evidence="8" id="KW-0843">Virulence</keyword>
<dbReference type="InterPro" id="IPR001638">
    <property type="entry name" value="Solute-binding_3/MltF_N"/>
</dbReference>
<dbReference type="NCBIfam" id="TIGR00229">
    <property type="entry name" value="sensory_box"/>
    <property type="match status" value="1"/>
</dbReference>